<dbReference type="AlphaFoldDB" id="A0A1I7EGE7"/>
<evidence type="ECO:0000313" key="2">
    <source>
        <dbReference type="Proteomes" id="UP000198844"/>
    </source>
</evidence>
<dbReference type="SUPFAM" id="SSF54637">
    <property type="entry name" value="Thioesterase/thiol ester dehydrase-isomerase"/>
    <property type="match status" value="1"/>
</dbReference>
<protein>
    <submittedName>
        <fullName evidence="1">4-hydroxybenzoyl-CoA thioesterase</fullName>
    </submittedName>
</protein>
<gene>
    <name evidence="1" type="ORF">SAMN05192563_1019165</name>
</gene>
<organism evidence="1 2">
    <name type="scientific">Paraburkholderia aspalathi</name>
    <dbReference type="NCBI Taxonomy" id="1324617"/>
    <lineage>
        <taxon>Bacteria</taxon>
        <taxon>Pseudomonadati</taxon>
        <taxon>Pseudomonadota</taxon>
        <taxon>Betaproteobacteria</taxon>
        <taxon>Burkholderiales</taxon>
        <taxon>Burkholderiaceae</taxon>
        <taxon>Paraburkholderia</taxon>
    </lineage>
</organism>
<dbReference type="Proteomes" id="UP000198844">
    <property type="component" value="Unassembled WGS sequence"/>
</dbReference>
<evidence type="ECO:0000313" key="1">
    <source>
        <dbReference type="EMBL" id="SFU23010.1"/>
    </source>
</evidence>
<dbReference type="OrthoDB" id="21822at2"/>
<accession>A0A1I7EGE7</accession>
<dbReference type="InterPro" id="IPR029069">
    <property type="entry name" value="HotDog_dom_sf"/>
</dbReference>
<dbReference type="CDD" id="cd00586">
    <property type="entry name" value="4HBT"/>
    <property type="match status" value="1"/>
</dbReference>
<dbReference type="Pfam" id="PF13279">
    <property type="entry name" value="4HBT_2"/>
    <property type="match status" value="1"/>
</dbReference>
<name>A0A1I7EGE7_9BURK</name>
<sequence length="147" mass="16947">MKAPHEFESKKLIRFQHCDPAGIVFYPQYFVLFHELIEDWFNDGLEVNYADLIAVQRLGVPTVRIECDFVAASAIGDTLQLRLAVRKIGTSSIALTLTAFSSNELRVRIEQVIVLFSLERRVPVTIIDDLRRRIERFRIREQANASL</sequence>
<proteinExistence type="predicted"/>
<dbReference type="EMBL" id="FPBH01000019">
    <property type="protein sequence ID" value="SFU23010.1"/>
    <property type="molecule type" value="Genomic_DNA"/>
</dbReference>
<reference evidence="1 2" key="1">
    <citation type="submission" date="2016-10" db="EMBL/GenBank/DDBJ databases">
        <authorList>
            <person name="de Groot N.N."/>
        </authorList>
    </citation>
    <scope>NUCLEOTIDE SEQUENCE [LARGE SCALE GENOMIC DNA]</scope>
    <source>
        <strain evidence="1 2">LMG 27731</strain>
    </source>
</reference>
<dbReference type="Gene3D" id="3.10.129.10">
    <property type="entry name" value="Hotdog Thioesterase"/>
    <property type="match status" value="1"/>
</dbReference>